<comment type="caution">
    <text evidence="3">The sequence shown here is derived from an EMBL/GenBank/DDBJ whole genome shotgun (WGS) entry which is preliminary data.</text>
</comment>
<proteinExistence type="predicted"/>
<evidence type="ECO:0000256" key="1">
    <source>
        <dbReference type="SAM" id="MobiDB-lite"/>
    </source>
</evidence>
<keyword evidence="4" id="KW-1185">Reference proteome</keyword>
<evidence type="ECO:0000313" key="4">
    <source>
        <dbReference type="Proteomes" id="UP001303046"/>
    </source>
</evidence>
<dbReference type="EMBL" id="JAVFWL010000003">
    <property type="protein sequence ID" value="KAK6741457.1"/>
    <property type="molecule type" value="Genomic_DNA"/>
</dbReference>
<keyword evidence="2" id="KW-0812">Transmembrane</keyword>
<keyword evidence="2" id="KW-0472">Membrane</keyword>
<feature type="region of interest" description="Disordered" evidence="1">
    <location>
        <begin position="42"/>
        <end position="71"/>
    </location>
</feature>
<gene>
    <name evidence="3" type="primary">Necator_chrIII.g10128</name>
    <name evidence="3" type="ORF">RB195_009363</name>
</gene>
<keyword evidence="2" id="KW-1133">Transmembrane helix</keyword>
<evidence type="ECO:0000256" key="2">
    <source>
        <dbReference type="SAM" id="Phobius"/>
    </source>
</evidence>
<dbReference type="Proteomes" id="UP001303046">
    <property type="component" value="Unassembled WGS sequence"/>
</dbReference>
<sequence length="89" mass="9857">MDSPTDPSDSANGTPLKYKIGVSFAIVFLIFCAVGIDRRINNVSSNNSEERANSKSSEEQANNRSSEFRTPRLWNSNVNEIQAEFTTLA</sequence>
<feature type="compositionally biased region" description="Basic and acidic residues" evidence="1">
    <location>
        <begin position="48"/>
        <end position="58"/>
    </location>
</feature>
<reference evidence="3 4" key="1">
    <citation type="submission" date="2023-08" db="EMBL/GenBank/DDBJ databases">
        <title>A Necator americanus chromosomal reference genome.</title>
        <authorList>
            <person name="Ilik V."/>
            <person name="Petrzelkova K.J."/>
            <person name="Pardy F."/>
            <person name="Fuh T."/>
            <person name="Niatou-Singa F.S."/>
            <person name="Gouil Q."/>
            <person name="Baker L."/>
            <person name="Ritchie M.E."/>
            <person name="Jex A.R."/>
            <person name="Gazzola D."/>
            <person name="Li H."/>
            <person name="Toshio Fujiwara R."/>
            <person name="Zhan B."/>
            <person name="Aroian R.V."/>
            <person name="Pafco B."/>
            <person name="Schwarz E.M."/>
        </authorList>
    </citation>
    <scope>NUCLEOTIDE SEQUENCE [LARGE SCALE GENOMIC DNA]</scope>
    <source>
        <strain evidence="3 4">Aroian</strain>
        <tissue evidence="3">Whole animal</tissue>
    </source>
</reference>
<protein>
    <submittedName>
        <fullName evidence="3">Uncharacterized protein</fullName>
    </submittedName>
</protein>
<name>A0ABR1CT02_NECAM</name>
<accession>A0ABR1CT02</accession>
<organism evidence="3 4">
    <name type="scientific">Necator americanus</name>
    <name type="common">Human hookworm</name>
    <dbReference type="NCBI Taxonomy" id="51031"/>
    <lineage>
        <taxon>Eukaryota</taxon>
        <taxon>Metazoa</taxon>
        <taxon>Ecdysozoa</taxon>
        <taxon>Nematoda</taxon>
        <taxon>Chromadorea</taxon>
        <taxon>Rhabditida</taxon>
        <taxon>Rhabditina</taxon>
        <taxon>Rhabditomorpha</taxon>
        <taxon>Strongyloidea</taxon>
        <taxon>Ancylostomatidae</taxon>
        <taxon>Bunostominae</taxon>
        <taxon>Necator</taxon>
    </lineage>
</organism>
<evidence type="ECO:0000313" key="3">
    <source>
        <dbReference type="EMBL" id="KAK6741457.1"/>
    </source>
</evidence>
<feature type="transmembrane region" description="Helical" evidence="2">
    <location>
        <begin position="20"/>
        <end position="36"/>
    </location>
</feature>